<dbReference type="AlphaFoldDB" id="A0A6J4NFK2"/>
<evidence type="ECO:0000256" key="1">
    <source>
        <dbReference type="ARBA" id="ARBA00022723"/>
    </source>
</evidence>
<evidence type="ECO:0000259" key="3">
    <source>
        <dbReference type="PROSITE" id="PS50846"/>
    </source>
</evidence>
<feature type="domain" description="HMA" evidence="3">
    <location>
        <begin position="61"/>
        <end position="100"/>
    </location>
</feature>
<dbReference type="InterPro" id="IPR036163">
    <property type="entry name" value="HMA_dom_sf"/>
</dbReference>
<dbReference type="Pfam" id="PF00403">
    <property type="entry name" value="HMA"/>
    <property type="match status" value="1"/>
</dbReference>
<accession>A0A6J4NFK2</accession>
<reference evidence="4" key="1">
    <citation type="submission" date="2020-02" db="EMBL/GenBank/DDBJ databases">
        <authorList>
            <person name="Meier V. D."/>
        </authorList>
    </citation>
    <scope>NUCLEOTIDE SEQUENCE</scope>
    <source>
        <strain evidence="4">AVDCRST_MAG01</strain>
    </source>
</reference>
<feature type="region of interest" description="Disordered" evidence="2">
    <location>
        <begin position="1"/>
        <end position="24"/>
    </location>
</feature>
<keyword evidence="1" id="KW-0479">Metal-binding</keyword>
<dbReference type="PROSITE" id="PS01047">
    <property type="entry name" value="HMA_1"/>
    <property type="match status" value="1"/>
</dbReference>
<proteinExistence type="predicted"/>
<dbReference type="CDD" id="cd00371">
    <property type="entry name" value="HMA"/>
    <property type="match status" value="1"/>
</dbReference>
<name>A0A6J4NFK2_9ACTN</name>
<organism evidence="4">
    <name type="scientific">uncultured Rubrobacteraceae bacterium</name>
    <dbReference type="NCBI Taxonomy" id="349277"/>
    <lineage>
        <taxon>Bacteria</taxon>
        <taxon>Bacillati</taxon>
        <taxon>Actinomycetota</taxon>
        <taxon>Rubrobacteria</taxon>
        <taxon>Rubrobacterales</taxon>
        <taxon>Rubrobacteraceae</taxon>
        <taxon>environmental samples</taxon>
    </lineage>
</organism>
<evidence type="ECO:0000256" key="2">
    <source>
        <dbReference type="SAM" id="MobiDB-lite"/>
    </source>
</evidence>
<evidence type="ECO:0000313" key="4">
    <source>
        <dbReference type="EMBL" id="CAA9386001.1"/>
    </source>
</evidence>
<dbReference type="EMBL" id="CADCUW010000033">
    <property type="protein sequence ID" value="CAA9386001.1"/>
    <property type="molecule type" value="Genomic_DNA"/>
</dbReference>
<gene>
    <name evidence="4" type="ORF">AVDCRST_MAG01-01-229</name>
</gene>
<protein>
    <recommendedName>
        <fullName evidence="3">HMA domain-containing protein</fullName>
    </recommendedName>
</protein>
<sequence length="100" mass="10145">MSRPKKMLPVLGQTPGPKMDVPDPGAGGCADDCCAGDAAEATASTPATRQGNPEAPEGGFEKTVVRVEGMDCASCAATVERRVSALPGVRRATVNFAAGR</sequence>
<dbReference type="SUPFAM" id="SSF55008">
    <property type="entry name" value="HMA, heavy metal-associated domain"/>
    <property type="match status" value="1"/>
</dbReference>
<feature type="non-terminal residue" evidence="4">
    <location>
        <position position="100"/>
    </location>
</feature>
<dbReference type="InterPro" id="IPR017969">
    <property type="entry name" value="Heavy-metal-associated_CS"/>
</dbReference>
<dbReference type="Gene3D" id="3.30.70.100">
    <property type="match status" value="1"/>
</dbReference>
<dbReference type="InterPro" id="IPR006121">
    <property type="entry name" value="HMA_dom"/>
</dbReference>
<dbReference type="PROSITE" id="PS50846">
    <property type="entry name" value="HMA_2"/>
    <property type="match status" value="1"/>
</dbReference>
<dbReference type="GO" id="GO:0046872">
    <property type="term" value="F:metal ion binding"/>
    <property type="evidence" value="ECO:0007669"/>
    <property type="project" value="UniProtKB-KW"/>
</dbReference>